<evidence type="ECO:0000256" key="1">
    <source>
        <dbReference type="SAM" id="Phobius"/>
    </source>
</evidence>
<organism evidence="2 3">
    <name type="scientific">Aphis glycines</name>
    <name type="common">Soybean aphid</name>
    <dbReference type="NCBI Taxonomy" id="307491"/>
    <lineage>
        <taxon>Eukaryota</taxon>
        <taxon>Metazoa</taxon>
        <taxon>Ecdysozoa</taxon>
        <taxon>Arthropoda</taxon>
        <taxon>Hexapoda</taxon>
        <taxon>Insecta</taxon>
        <taxon>Pterygota</taxon>
        <taxon>Neoptera</taxon>
        <taxon>Paraneoptera</taxon>
        <taxon>Hemiptera</taxon>
        <taxon>Sternorrhyncha</taxon>
        <taxon>Aphidomorpha</taxon>
        <taxon>Aphidoidea</taxon>
        <taxon>Aphididae</taxon>
        <taxon>Aphidini</taxon>
        <taxon>Aphis</taxon>
        <taxon>Aphis</taxon>
    </lineage>
</organism>
<dbReference type="Proteomes" id="UP000475862">
    <property type="component" value="Unassembled WGS sequence"/>
</dbReference>
<keyword evidence="1" id="KW-0472">Membrane</keyword>
<keyword evidence="1" id="KW-1133">Transmembrane helix</keyword>
<keyword evidence="1" id="KW-0812">Transmembrane</keyword>
<evidence type="ECO:0000313" key="3">
    <source>
        <dbReference type="Proteomes" id="UP000475862"/>
    </source>
</evidence>
<keyword evidence="3" id="KW-1185">Reference proteome</keyword>
<proteinExistence type="predicted"/>
<feature type="transmembrane region" description="Helical" evidence="1">
    <location>
        <begin position="56"/>
        <end position="79"/>
    </location>
</feature>
<dbReference type="EMBL" id="VYZN01000015">
    <property type="protein sequence ID" value="KAE9538941.1"/>
    <property type="molecule type" value="Genomic_DNA"/>
</dbReference>
<dbReference type="AlphaFoldDB" id="A0A6G0TUD5"/>
<name>A0A6G0TUD5_APHGL</name>
<protein>
    <submittedName>
        <fullName evidence="2">Uncharacterized protein</fullName>
    </submittedName>
</protein>
<evidence type="ECO:0000313" key="2">
    <source>
        <dbReference type="EMBL" id="KAE9538941.1"/>
    </source>
</evidence>
<comment type="caution">
    <text evidence="2">The sequence shown here is derived from an EMBL/GenBank/DDBJ whole genome shotgun (WGS) entry which is preliminary data.</text>
</comment>
<gene>
    <name evidence="2" type="ORF">AGLY_005523</name>
</gene>
<accession>A0A6G0TUD5</accession>
<reference evidence="2 3" key="1">
    <citation type="submission" date="2019-08" db="EMBL/GenBank/DDBJ databases">
        <title>The genome of the soybean aphid Biotype 1, its phylome, world population structure and adaptation to the North American continent.</title>
        <authorList>
            <person name="Giordano R."/>
            <person name="Donthu R.K."/>
            <person name="Hernandez A.G."/>
            <person name="Wright C.L."/>
            <person name="Zimin A.V."/>
        </authorList>
    </citation>
    <scope>NUCLEOTIDE SEQUENCE [LARGE SCALE GENOMIC DNA]</scope>
    <source>
        <tissue evidence="2">Whole aphids</tissue>
    </source>
</reference>
<sequence>MRTLLLKKVCKGPDCCYKMHTKNKERNSDAANCRTRVYRLNVSKTVLKYYSKLRDVVSIVLLVQYLNNNLITVTLYSVFIGLRVMNNLTEECGSYLVNGYNNSNLDVIQPLNYWLGYYLGILWNIQLSNSNTIVVCCVCTHATIYHSSKHFINEKIRSSVIAHCNYIVCMTTYLLRQMSIPQLPCHLQQSDSDSSHFICSFFFLLTHPVCIFQWLWYKDIEIYNGPYCQLYDWTMYRVYFENDYNFSIYRGKLWYKIEIKTKNYRKSIDNMILFLLRYPFSLFPTTNLCQSAICLRGAFITSFHDSIMIENTKLNTHIM</sequence>